<dbReference type="InterPro" id="IPR018300">
    <property type="entry name" value="Aminotrans_IV_CS"/>
</dbReference>
<keyword evidence="7" id="KW-1185">Reference proteome</keyword>
<dbReference type="GO" id="GO:0004084">
    <property type="term" value="F:branched-chain-amino-acid transaminase activity"/>
    <property type="evidence" value="ECO:0007669"/>
    <property type="project" value="UniProtKB-EC"/>
</dbReference>
<evidence type="ECO:0000256" key="5">
    <source>
        <dbReference type="RuleBase" id="RU004516"/>
    </source>
</evidence>
<dbReference type="PANTHER" id="PTHR42743:SF11">
    <property type="entry name" value="AMINODEOXYCHORISMATE LYASE"/>
    <property type="match status" value="1"/>
</dbReference>
<dbReference type="GO" id="GO:0005829">
    <property type="term" value="C:cytosol"/>
    <property type="evidence" value="ECO:0007669"/>
    <property type="project" value="TreeGrafter"/>
</dbReference>
<dbReference type="InterPro" id="IPR043132">
    <property type="entry name" value="BCAT-like_C"/>
</dbReference>
<reference evidence="6 7" key="1">
    <citation type="submission" date="2020-08" db="EMBL/GenBank/DDBJ databases">
        <title>Genomic Encyclopedia of Type Strains, Phase IV (KMG-IV): sequencing the most valuable type-strain genomes for metagenomic binning, comparative biology and taxonomic classification.</title>
        <authorList>
            <person name="Goeker M."/>
        </authorList>
    </citation>
    <scope>NUCLEOTIDE SEQUENCE [LARGE SCALE GENOMIC DNA]</scope>
    <source>
        <strain evidence="6 7">DSM 103526</strain>
    </source>
</reference>
<gene>
    <name evidence="6" type="ORF">HNQ80_001875</name>
</gene>
<sequence length="278" mass="32276">MKREAVLDFYIANGVLYDTEEDHIFQSIQSQSIYEVIRVMDKVPLYVEDHLERMRKSAELLDYRIHKSDQEIMGEMAALIEANKFPNMNIKWLCSGFDKEEQLFLQYFVESHYPERQVYENGIHTIFFHSERENPNAKVMNLDLRKRINEKMSLEGAFEAILINQDGYITEGSRSNIFFVKGDQVYTAPPGEVLLGVTRTRIMEVCKKLDIKVIEQHIHETEISQMEGAFMTGTSVNVLPIRSTGDHVYASVHHSITERIAQGYEEDMETYRKSCGIC</sequence>
<dbReference type="InterPro" id="IPR036038">
    <property type="entry name" value="Aminotransferase-like"/>
</dbReference>
<keyword evidence="6" id="KW-0808">Transferase</keyword>
<dbReference type="SUPFAM" id="SSF56752">
    <property type="entry name" value="D-aminoacid aminotransferase-like PLP-dependent enzymes"/>
    <property type="match status" value="1"/>
</dbReference>
<dbReference type="RefSeq" id="WP_184310339.1">
    <property type="nucleotide sequence ID" value="NZ_JACHEN010000010.1"/>
</dbReference>
<dbReference type="Proteomes" id="UP000579281">
    <property type="component" value="Unassembled WGS sequence"/>
</dbReference>
<dbReference type="PROSITE" id="PS00770">
    <property type="entry name" value="AA_TRANSFER_CLASS_4"/>
    <property type="match status" value="1"/>
</dbReference>
<evidence type="ECO:0000256" key="1">
    <source>
        <dbReference type="ARBA" id="ARBA00001933"/>
    </source>
</evidence>
<dbReference type="InterPro" id="IPR001544">
    <property type="entry name" value="Aminotrans_IV"/>
</dbReference>
<comment type="cofactor">
    <cofactor evidence="1 5">
        <name>pyridoxal 5'-phosphate</name>
        <dbReference type="ChEBI" id="CHEBI:597326"/>
    </cofactor>
</comment>
<dbReference type="EC" id="2.6.1.42" evidence="6"/>
<dbReference type="GO" id="GO:0008652">
    <property type="term" value="P:amino acid biosynthetic process"/>
    <property type="evidence" value="ECO:0007669"/>
    <property type="project" value="UniProtKB-ARBA"/>
</dbReference>
<dbReference type="Pfam" id="PF01063">
    <property type="entry name" value="Aminotran_4"/>
    <property type="match status" value="1"/>
</dbReference>
<dbReference type="CDD" id="cd00449">
    <property type="entry name" value="PLPDE_IV"/>
    <property type="match status" value="1"/>
</dbReference>
<dbReference type="AlphaFoldDB" id="A0A841KPU3"/>
<comment type="similarity">
    <text evidence="2 4">Belongs to the class-IV pyridoxal-phosphate-dependent aminotransferase family.</text>
</comment>
<dbReference type="InterPro" id="IPR050571">
    <property type="entry name" value="Class-IV_PLP-Dep_Aminotrnsfr"/>
</dbReference>
<comment type="caution">
    <text evidence="6">The sequence shown here is derived from an EMBL/GenBank/DDBJ whole genome shotgun (WGS) entry which is preliminary data.</text>
</comment>
<dbReference type="FunFam" id="3.20.10.10:FF:000002">
    <property type="entry name" value="D-alanine aminotransferase"/>
    <property type="match status" value="1"/>
</dbReference>
<dbReference type="Gene3D" id="3.30.470.10">
    <property type="match status" value="1"/>
</dbReference>
<dbReference type="EMBL" id="JACHEN010000010">
    <property type="protein sequence ID" value="MBB6215784.1"/>
    <property type="molecule type" value="Genomic_DNA"/>
</dbReference>
<proteinExistence type="inferred from homology"/>
<evidence type="ECO:0000313" key="7">
    <source>
        <dbReference type="Proteomes" id="UP000579281"/>
    </source>
</evidence>
<evidence type="ECO:0000256" key="4">
    <source>
        <dbReference type="RuleBase" id="RU004106"/>
    </source>
</evidence>
<dbReference type="PANTHER" id="PTHR42743">
    <property type="entry name" value="AMINO-ACID AMINOTRANSFERASE"/>
    <property type="match status" value="1"/>
</dbReference>
<keyword evidence="3 5" id="KW-0663">Pyridoxal phosphate</keyword>
<dbReference type="Gene3D" id="3.20.10.10">
    <property type="entry name" value="D-amino Acid Aminotransferase, subunit A, domain 2"/>
    <property type="match status" value="1"/>
</dbReference>
<evidence type="ECO:0000313" key="6">
    <source>
        <dbReference type="EMBL" id="MBB6215784.1"/>
    </source>
</evidence>
<evidence type="ECO:0000256" key="2">
    <source>
        <dbReference type="ARBA" id="ARBA00009320"/>
    </source>
</evidence>
<dbReference type="GO" id="GO:0046394">
    <property type="term" value="P:carboxylic acid biosynthetic process"/>
    <property type="evidence" value="ECO:0007669"/>
    <property type="project" value="UniProtKB-ARBA"/>
</dbReference>
<protein>
    <submittedName>
        <fullName evidence="6">Branched-chain amino acid aminotransferase</fullName>
        <ecNumber evidence="6">2.6.1.42</ecNumber>
    </submittedName>
</protein>
<dbReference type="InterPro" id="IPR043131">
    <property type="entry name" value="BCAT-like_N"/>
</dbReference>
<keyword evidence="6" id="KW-0032">Aminotransferase</keyword>
<name>A0A841KPU3_9FIRM</name>
<evidence type="ECO:0000256" key="3">
    <source>
        <dbReference type="ARBA" id="ARBA00022898"/>
    </source>
</evidence>
<organism evidence="6 7">
    <name type="scientific">Anaerosolibacter carboniphilus</name>
    <dbReference type="NCBI Taxonomy" id="1417629"/>
    <lineage>
        <taxon>Bacteria</taxon>
        <taxon>Bacillati</taxon>
        <taxon>Bacillota</taxon>
        <taxon>Clostridia</taxon>
        <taxon>Peptostreptococcales</taxon>
        <taxon>Thermotaleaceae</taxon>
        <taxon>Anaerosolibacter</taxon>
    </lineage>
</organism>
<accession>A0A841KPU3</accession>